<dbReference type="InterPro" id="IPR011989">
    <property type="entry name" value="ARM-like"/>
</dbReference>
<feature type="compositionally biased region" description="Basic and acidic residues" evidence="4">
    <location>
        <begin position="519"/>
        <end position="531"/>
    </location>
</feature>
<dbReference type="eggNOG" id="KOG1895">
    <property type="taxonomic scope" value="Eukaryota"/>
</dbReference>
<reference evidence="6 7" key="1">
    <citation type="journal article" date="2011" name="Proc. Natl. Acad. Sci. U.S.A.">
        <title>Evolutionary erosion of yeast sex chromosomes by mating-type switching accidents.</title>
        <authorList>
            <person name="Gordon J.L."/>
            <person name="Armisen D."/>
            <person name="Proux-Wera E."/>
            <person name="Oheigeartaigh S.S."/>
            <person name="Byrne K.P."/>
            <person name="Wolfe K.H."/>
        </authorList>
    </citation>
    <scope>NUCLEOTIDE SEQUENCE [LARGE SCALE GENOMIC DNA]</scope>
    <source>
        <strain evidence="7">ATCC 22294 / BCRC 22015 / CBS 2517 / CECT 1963 / NBRC 1671 / NRRL Y-8276</strain>
    </source>
</reference>
<dbReference type="InterPro" id="IPR032460">
    <property type="entry name" value="Symplekin/Pta1_N"/>
</dbReference>
<feature type="compositionally biased region" description="Acidic residues" evidence="4">
    <location>
        <begin position="532"/>
        <end position="541"/>
    </location>
</feature>
<dbReference type="OrthoDB" id="331600at2759"/>
<keyword evidence="7" id="KW-1185">Reference proteome</keyword>
<keyword evidence="3" id="KW-0539">Nucleus</keyword>
<name>H2B1A1_KAZAF</name>
<evidence type="ECO:0000256" key="1">
    <source>
        <dbReference type="ARBA" id="ARBA00004123"/>
    </source>
</evidence>
<keyword evidence="2" id="KW-0507">mRNA processing</keyword>
<dbReference type="GO" id="GO:0008033">
    <property type="term" value="P:tRNA processing"/>
    <property type="evidence" value="ECO:0007669"/>
    <property type="project" value="EnsemblFungi"/>
</dbReference>
<dbReference type="RefSeq" id="XP_003959536.1">
    <property type="nucleotide sequence ID" value="XM_003959487.1"/>
</dbReference>
<feature type="domain" description="Symplekin/Pta1 N-terminal" evidence="5">
    <location>
        <begin position="97"/>
        <end position="341"/>
    </location>
</feature>
<dbReference type="GO" id="GO:0006397">
    <property type="term" value="P:mRNA processing"/>
    <property type="evidence" value="ECO:0007669"/>
    <property type="project" value="UniProtKB-KW"/>
</dbReference>
<accession>H2B1A1</accession>
<organism evidence="6 7">
    <name type="scientific">Kazachstania africana (strain ATCC 22294 / BCRC 22015 / CBS 2517 / CECT 1963 / NBRC 1671 / NRRL Y-8276)</name>
    <name type="common">Yeast</name>
    <name type="synonym">Kluyveromyces africanus</name>
    <dbReference type="NCBI Taxonomy" id="1071382"/>
    <lineage>
        <taxon>Eukaryota</taxon>
        <taxon>Fungi</taxon>
        <taxon>Dikarya</taxon>
        <taxon>Ascomycota</taxon>
        <taxon>Saccharomycotina</taxon>
        <taxon>Saccharomycetes</taxon>
        <taxon>Saccharomycetales</taxon>
        <taxon>Saccharomycetaceae</taxon>
        <taxon>Kazachstania</taxon>
    </lineage>
</organism>
<evidence type="ECO:0000313" key="7">
    <source>
        <dbReference type="Proteomes" id="UP000005220"/>
    </source>
</evidence>
<dbReference type="GeneID" id="13886590"/>
<dbReference type="KEGG" id="kaf:KAFR_0K00460"/>
<dbReference type="AlphaFoldDB" id="H2B1A1"/>
<dbReference type="HOGENOM" id="CLU_021804_0_0_1"/>
<feature type="compositionally biased region" description="Low complexity" evidence="4">
    <location>
        <begin position="377"/>
        <end position="393"/>
    </location>
</feature>
<dbReference type="InParanoid" id="H2B1A1"/>
<evidence type="ECO:0000256" key="3">
    <source>
        <dbReference type="ARBA" id="ARBA00023242"/>
    </source>
</evidence>
<evidence type="ECO:0000256" key="2">
    <source>
        <dbReference type="ARBA" id="ARBA00022664"/>
    </source>
</evidence>
<feature type="region of interest" description="Disordered" evidence="4">
    <location>
        <begin position="374"/>
        <end position="393"/>
    </location>
</feature>
<evidence type="ECO:0000259" key="5">
    <source>
        <dbReference type="Pfam" id="PF11935"/>
    </source>
</evidence>
<dbReference type="EMBL" id="HE650831">
    <property type="protein sequence ID" value="CCF60401.1"/>
    <property type="molecule type" value="Genomic_DNA"/>
</dbReference>
<dbReference type="STRING" id="1071382.H2B1A1"/>
<dbReference type="GO" id="GO:0005847">
    <property type="term" value="C:mRNA cleavage and polyadenylation specificity factor complex"/>
    <property type="evidence" value="ECO:0007669"/>
    <property type="project" value="EnsemblFungi"/>
</dbReference>
<gene>
    <name evidence="6" type="primary">KAFR0K00460</name>
    <name evidence="6" type="ORF">KAFR_0K00460</name>
</gene>
<evidence type="ECO:0000313" key="6">
    <source>
        <dbReference type="EMBL" id="CCF60401.1"/>
    </source>
</evidence>
<dbReference type="PANTHER" id="PTHR15245:SF20">
    <property type="entry name" value="SYMPLEKIN"/>
    <property type="match status" value="1"/>
</dbReference>
<evidence type="ECO:0000256" key="4">
    <source>
        <dbReference type="SAM" id="MobiDB-lite"/>
    </source>
</evidence>
<dbReference type="Proteomes" id="UP000005220">
    <property type="component" value="Chromosome 11"/>
</dbReference>
<dbReference type="FunCoup" id="H2B1A1">
    <property type="interactions" value="268"/>
</dbReference>
<dbReference type="PANTHER" id="PTHR15245">
    <property type="entry name" value="SYMPLEKIN-RELATED"/>
    <property type="match status" value="1"/>
</dbReference>
<sequence>MSENSTNELDQLVKAKNLAMDNNPREMLPKVLETASTMTVIAINSNSSDIKAIRLARFFASTFVDIMNSKEISKTEKPFIASQYLETLWLTCSRIVDPIAYKYTILSLTISYPLLLDLVAKTSNDKLWTLLTRFKDKIIKNWRLNQSNKLKPEISDDLNDDSKNIGCKLATVKFLSQIVITQTVINDNSPNNSYPISITSVPNNHPVISNKPKLETEAKNCLDLLLNYLIEEPMMISSAFIGVLNCLSFIMKARSQTTIRILSALLRFNVDGKYQLDDKSAVNYKLSKRFVERCYKNFVNFGIKNQLIKNGSQSNSMNQMYSKLSKIAQTLHVIGEETKSKGILNFTASETENKINKNEKEKIISYRLKQQRKLDGTNSSSTSTSSATGTPSFTAITEDIDKKTITVQQTSQPASDISLEHLTSLQKYAFSKNSATGFTNSSPIATGDSYSAIYSLMNMQNSNQNLSNLSQDNLVKLSTEAIMRCDTTKLISALSIVASRYTDLMTNKRKREDDETEIKEEHENKKVKTESDSEDENEVQEDIDVTKPMFEPKPMDQETKINLTKRIINKIIEVKDSNIEPSLTVPTDGMNNTLNMIKLVDWKNSESWYHILIRLATRGTAANNEISNIIREQLLSFVLDDFDNKAAIMVEWMNEEWYSFKLKITNEDSYKTWSIRLLNELIPFLENKHRRIFIRLMSELPSLSSDHVSIMKPILMDPSRSSLGFQALKFLIMFRAPVKPMIKDLLDTVMQEDSSLEEQCKSLLDKYYK</sequence>
<dbReference type="InterPro" id="IPR021850">
    <property type="entry name" value="Symplekin/Pta1"/>
</dbReference>
<protein>
    <recommendedName>
        <fullName evidence="5">Symplekin/Pta1 N-terminal domain-containing protein</fullName>
    </recommendedName>
</protein>
<comment type="subcellular location">
    <subcellularLocation>
        <location evidence="1">Nucleus</location>
    </subcellularLocation>
</comment>
<feature type="region of interest" description="Disordered" evidence="4">
    <location>
        <begin position="508"/>
        <end position="541"/>
    </location>
</feature>
<dbReference type="GO" id="GO:0030846">
    <property type="term" value="P:termination of RNA polymerase II transcription, poly(A)-coupled"/>
    <property type="evidence" value="ECO:0007669"/>
    <property type="project" value="EnsemblFungi"/>
</dbReference>
<proteinExistence type="predicted"/>
<dbReference type="Pfam" id="PF11935">
    <property type="entry name" value="SYMPK_PTA1_N"/>
    <property type="match status" value="1"/>
</dbReference>
<dbReference type="Gene3D" id="1.25.10.10">
    <property type="entry name" value="Leucine-rich Repeat Variant"/>
    <property type="match status" value="1"/>
</dbReference>